<dbReference type="Proteomes" id="UP001497744">
    <property type="component" value="Unassembled WGS sequence"/>
</dbReference>
<comment type="caution">
    <text evidence="1">The sequence shown here is derived from an EMBL/GenBank/DDBJ whole genome shotgun (WGS) entry which is preliminary data.</text>
</comment>
<evidence type="ECO:0000313" key="1">
    <source>
        <dbReference type="EMBL" id="GIX63640.1"/>
    </source>
</evidence>
<sequence>MDRADPQRKMFSVMVMTCARFMLSLLEKNLRASSSSGNARAHLVVEELYGGRVEHAAERLEQRGAPAADVAARVEVGHAGEKVHEVLLAEVAAAIVTFSRFNPLEKSVKVVFLAPNEELREPLQPIDEVRRGGREGSLAV</sequence>
<reference evidence="1 2" key="1">
    <citation type="submission" date="2021-06" db="EMBL/GenBank/DDBJ databases">
        <title>Genome sequence of Babesia caballi.</title>
        <authorList>
            <person name="Yamagishi J."/>
            <person name="Kidaka T."/>
            <person name="Ochi A."/>
        </authorList>
    </citation>
    <scope>NUCLEOTIDE SEQUENCE [LARGE SCALE GENOMIC DNA]</scope>
    <source>
        <strain evidence="1">USDA-D6B2</strain>
    </source>
</reference>
<evidence type="ECO:0000313" key="2">
    <source>
        <dbReference type="Proteomes" id="UP001497744"/>
    </source>
</evidence>
<organism evidence="1 2">
    <name type="scientific">Babesia caballi</name>
    <dbReference type="NCBI Taxonomy" id="5871"/>
    <lineage>
        <taxon>Eukaryota</taxon>
        <taxon>Sar</taxon>
        <taxon>Alveolata</taxon>
        <taxon>Apicomplexa</taxon>
        <taxon>Aconoidasida</taxon>
        <taxon>Piroplasmida</taxon>
        <taxon>Babesiidae</taxon>
        <taxon>Babesia</taxon>
    </lineage>
</organism>
<dbReference type="GeneID" id="94195121"/>
<gene>
    <name evidence="1" type="ORF">BcabD6B2_30750</name>
</gene>
<dbReference type="AlphaFoldDB" id="A0AAV4LUX0"/>
<protein>
    <submittedName>
        <fullName evidence="1">Efflux RND transporter periplasmic adaptor subunit</fullName>
    </submittedName>
</protein>
<accession>A0AAV4LUX0</accession>
<keyword evidence="2" id="KW-1185">Reference proteome</keyword>
<dbReference type="EMBL" id="BPLF01000002">
    <property type="protein sequence ID" value="GIX63640.1"/>
    <property type="molecule type" value="Genomic_DNA"/>
</dbReference>
<dbReference type="RefSeq" id="XP_067715709.1">
    <property type="nucleotide sequence ID" value="XM_067859608.1"/>
</dbReference>
<name>A0AAV4LUX0_BABCB</name>
<proteinExistence type="predicted"/>